<dbReference type="GO" id="GO:0046872">
    <property type="term" value="F:metal ion binding"/>
    <property type="evidence" value="ECO:0007669"/>
    <property type="project" value="UniProtKB-KW"/>
</dbReference>
<evidence type="ECO:0000256" key="1">
    <source>
        <dbReference type="ARBA" id="ARBA00001966"/>
    </source>
</evidence>
<dbReference type="PROSITE" id="PS51332">
    <property type="entry name" value="B12_BINDING"/>
    <property type="match status" value="1"/>
</dbReference>
<dbReference type="InterPro" id="IPR051198">
    <property type="entry name" value="BchE-like"/>
</dbReference>
<dbReference type="Pfam" id="PF02310">
    <property type="entry name" value="B12-binding"/>
    <property type="match status" value="1"/>
</dbReference>
<keyword evidence="2" id="KW-0949">S-adenosyl-L-methionine</keyword>
<dbReference type="EMBL" id="LAZR01004160">
    <property type="protein sequence ID" value="KKN11222.1"/>
    <property type="molecule type" value="Genomic_DNA"/>
</dbReference>
<evidence type="ECO:0000256" key="5">
    <source>
        <dbReference type="ARBA" id="ARBA00023014"/>
    </source>
</evidence>
<proteinExistence type="predicted"/>
<dbReference type="GO" id="GO:0031419">
    <property type="term" value="F:cobalamin binding"/>
    <property type="evidence" value="ECO:0007669"/>
    <property type="project" value="InterPro"/>
</dbReference>
<sequence length="165" mass="18349">MKILLIAPTHNYSTAYPSFLSLSDFPSGIAYIASALKEAGHEVYGCNPNNVVGYPNAYLMIQDVISKRIKDVEPDLIGLGGLCTDYGFLRDAIGAIRQTDTPIVLGGQIVTNDAEWIFNDLKPDYAIVGEAEEAMVGLASRYDESTSDERLYLEDIKNLWYWEEE</sequence>
<keyword evidence="5" id="KW-0411">Iron-sulfur</keyword>
<dbReference type="PANTHER" id="PTHR43409">
    <property type="entry name" value="ANAEROBIC MAGNESIUM-PROTOPORPHYRIN IX MONOMETHYL ESTER CYCLASE-RELATED"/>
    <property type="match status" value="1"/>
</dbReference>
<gene>
    <name evidence="7" type="ORF">LCGC14_1028800</name>
</gene>
<organism evidence="7">
    <name type="scientific">marine sediment metagenome</name>
    <dbReference type="NCBI Taxonomy" id="412755"/>
    <lineage>
        <taxon>unclassified sequences</taxon>
        <taxon>metagenomes</taxon>
        <taxon>ecological metagenomes</taxon>
    </lineage>
</organism>
<name>A0A0F9NH08_9ZZZZ</name>
<keyword evidence="4" id="KW-0408">Iron</keyword>
<dbReference type="GO" id="GO:0051536">
    <property type="term" value="F:iron-sulfur cluster binding"/>
    <property type="evidence" value="ECO:0007669"/>
    <property type="project" value="UniProtKB-KW"/>
</dbReference>
<evidence type="ECO:0000256" key="3">
    <source>
        <dbReference type="ARBA" id="ARBA00022723"/>
    </source>
</evidence>
<evidence type="ECO:0000256" key="2">
    <source>
        <dbReference type="ARBA" id="ARBA00022691"/>
    </source>
</evidence>
<comment type="cofactor">
    <cofactor evidence="1">
        <name>[4Fe-4S] cluster</name>
        <dbReference type="ChEBI" id="CHEBI:49883"/>
    </cofactor>
</comment>
<dbReference type="PANTHER" id="PTHR43409:SF4">
    <property type="entry name" value="RADICAL SAM SUPERFAMILY PROTEIN"/>
    <property type="match status" value="1"/>
</dbReference>
<protein>
    <recommendedName>
        <fullName evidence="6">B12-binding domain-containing protein</fullName>
    </recommendedName>
</protein>
<keyword evidence="3" id="KW-0479">Metal-binding</keyword>
<evidence type="ECO:0000256" key="4">
    <source>
        <dbReference type="ARBA" id="ARBA00023004"/>
    </source>
</evidence>
<evidence type="ECO:0000313" key="7">
    <source>
        <dbReference type="EMBL" id="KKN11222.1"/>
    </source>
</evidence>
<dbReference type="InterPro" id="IPR036724">
    <property type="entry name" value="Cobalamin-bd_sf"/>
</dbReference>
<dbReference type="InterPro" id="IPR006158">
    <property type="entry name" value="Cobalamin-bd"/>
</dbReference>
<reference evidence="7" key="1">
    <citation type="journal article" date="2015" name="Nature">
        <title>Complex archaea that bridge the gap between prokaryotes and eukaryotes.</title>
        <authorList>
            <person name="Spang A."/>
            <person name="Saw J.H."/>
            <person name="Jorgensen S.L."/>
            <person name="Zaremba-Niedzwiedzka K."/>
            <person name="Martijn J."/>
            <person name="Lind A.E."/>
            <person name="van Eijk R."/>
            <person name="Schleper C."/>
            <person name="Guy L."/>
            <person name="Ettema T.J."/>
        </authorList>
    </citation>
    <scope>NUCLEOTIDE SEQUENCE</scope>
</reference>
<dbReference type="SUPFAM" id="SSF52242">
    <property type="entry name" value="Cobalamin (vitamin B12)-binding domain"/>
    <property type="match status" value="1"/>
</dbReference>
<dbReference type="Gene3D" id="3.40.50.280">
    <property type="entry name" value="Cobalamin-binding domain"/>
    <property type="match status" value="1"/>
</dbReference>
<comment type="caution">
    <text evidence="7">The sequence shown here is derived from an EMBL/GenBank/DDBJ whole genome shotgun (WGS) entry which is preliminary data.</text>
</comment>
<feature type="domain" description="B12-binding" evidence="6">
    <location>
        <begin position="1"/>
        <end position="149"/>
    </location>
</feature>
<dbReference type="AlphaFoldDB" id="A0A0F9NH08"/>
<accession>A0A0F9NH08</accession>
<evidence type="ECO:0000259" key="6">
    <source>
        <dbReference type="PROSITE" id="PS51332"/>
    </source>
</evidence>